<accession>A0A9W4K8J3</accession>
<dbReference type="Gene3D" id="1.25.40.20">
    <property type="entry name" value="Ankyrin repeat-containing domain"/>
    <property type="match status" value="1"/>
</dbReference>
<dbReference type="OrthoDB" id="444631at2759"/>
<dbReference type="EMBL" id="CAJVRC010000836">
    <property type="protein sequence ID" value="CAG8887279.1"/>
    <property type="molecule type" value="Genomic_DNA"/>
</dbReference>
<dbReference type="AlphaFoldDB" id="A0A9W4K8J3"/>
<keyword evidence="1" id="KW-0677">Repeat</keyword>
<evidence type="ECO:0000256" key="2">
    <source>
        <dbReference type="ARBA" id="ARBA00023043"/>
    </source>
</evidence>
<evidence type="ECO:0000313" key="4">
    <source>
        <dbReference type="Proteomes" id="UP001154252"/>
    </source>
</evidence>
<proteinExistence type="predicted"/>
<keyword evidence="4" id="KW-1185">Reference proteome</keyword>
<dbReference type="InterPro" id="IPR036770">
    <property type="entry name" value="Ankyrin_rpt-contain_sf"/>
</dbReference>
<sequence length="245" mass="27148">MKSAIAASAIQRGDCHQLRASLINGSKIADCSNRLAIIPLDIAAKKGYKAIIELFIANGCPMRYHCYDASYWEDDIKVTDMMAESANFSGLDAWIDHLAKEGDMIPKILKRAMTRAGRYGHMNVMELVQGECEAMYGSPVWLAHALEWAISYGSLDAIKLLFRRSGVDTTTRKSPPDRMPLLKVIYRCPIGKRPDIVRFLLENGADPNGNDPPKKSTPFEVAIKAKDFESASILFKHGAVVTSKE</sequence>
<evidence type="ECO:0000313" key="3">
    <source>
        <dbReference type="EMBL" id="CAG8887279.1"/>
    </source>
</evidence>
<organism evidence="3 4">
    <name type="scientific">Penicillium egyptiacum</name>
    <dbReference type="NCBI Taxonomy" id="1303716"/>
    <lineage>
        <taxon>Eukaryota</taxon>
        <taxon>Fungi</taxon>
        <taxon>Dikarya</taxon>
        <taxon>Ascomycota</taxon>
        <taxon>Pezizomycotina</taxon>
        <taxon>Eurotiomycetes</taxon>
        <taxon>Eurotiomycetidae</taxon>
        <taxon>Eurotiales</taxon>
        <taxon>Aspergillaceae</taxon>
        <taxon>Penicillium</taxon>
    </lineage>
</organism>
<dbReference type="Pfam" id="PF12796">
    <property type="entry name" value="Ank_2"/>
    <property type="match status" value="1"/>
</dbReference>
<evidence type="ECO:0000256" key="1">
    <source>
        <dbReference type="ARBA" id="ARBA00022737"/>
    </source>
</evidence>
<dbReference type="Proteomes" id="UP001154252">
    <property type="component" value="Unassembled WGS sequence"/>
</dbReference>
<dbReference type="InterPro" id="IPR050745">
    <property type="entry name" value="Multifunctional_regulatory"/>
</dbReference>
<comment type="caution">
    <text evidence="3">The sequence shown here is derived from an EMBL/GenBank/DDBJ whole genome shotgun (WGS) entry which is preliminary data.</text>
</comment>
<name>A0A9W4K8J3_9EURO</name>
<dbReference type="SUPFAM" id="SSF48403">
    <property type="entry name" value="Ankyrin repeat"/>
    <property type="match status" value="1"/>
</dbReference>
<protein>
    <recommendedName>
        <fullName evidence="5">Ankyrin</fullName>
    </recommendedName>
</protein>
<dbReference type="PANTHER" id="PTHR24189">
    <property type="entry name" value="MYOTROPHIN"/>
    <property type="match status" value="1"/>
</dbReference>
<reference evidence="3" key="1">
    <citation type="submission" date="2021-07" db="EMBL/GenBank/DDBJ databases">
        <authorList>
            <person name="Branca A.L. A."/>
        </authorList>
    </citation>
    <scope>NUCLEOTIDE SEQUENCE</scope>
</reference>
<evidence type="ECO:0008006" key="5">
    <source>
        <dbReference type="Google" id="ProtNLM"/>
    </source>
</evidence>
<dbReference type="InterPro" id="IPR002110">
    <property type="entry name" value="Ankyrin_rpt"/>
</dbReference>
<keyword evidence="2" id="KW-0040">ANK repeat</keyword>
<dbReference type="SMART" id="SM00248">
    <property type="entry name" value="ANK"/>
    <property type="match status" value="4"/>
</dbReference>
<gene>
    <name evidence="3" type="ORF">PEGY_LOCUS1104</name>
</gene>